<feature type="compositionally biased region" description="Basic and acidic residues" evidence="1">
    <location>
        <begin position="224"/>
        <end position="235"/>
    </location>
</feature>
<comment type="caution">
    <text evidence="2">The sequence shown here is derived from an EMBL/GenBank/DDBJ whole genome shotgun (WGS) entry which is preliminary data.</text>
</comment>
<evidence type="ECO:0000313" key="3">
    <source>
        <dbReference type="Proteomes" id="UP001240678"/>
    </source>
</evidence>
<accession>A0AAI9YNC0</accession>
<feature type="region of interest" description="Disordered" evidence="1">
    <location>
        <begin position="152"/>
        <end position="281"/>
    </location>
</feature>
<feature type="compositionally biased region" description="Polar residues" evidence="1">
    <location>
        <begin position="268"/>
        <end position="277"/>
    </location>
</feature>
<name>A0AAI9YNC0_9PEZI</name>
<keyword evidence="3" id="KW-1185">Reference proteome</keyword>
<feature type="region of interest" description="Disordered" evidence="1">
    <location>
        <begin position="369"/>
        <end position="389"/>
    </location>
</feature>
<dbReference type="GeneID" id="85344099"/>
<evidence type="ECO:0000313" key="2">
    <source>
        <dbReference type="EMBL" id="KAK1516854.1"/>
    </source>
</evidence>
<protein>
    <submittedName>
        <fullName evidence="2">Uncharacterized protein</fullName>
    </submittedName>
</protein>
<feature type="compositionally biased region" description="Polar residues" evidence="1">
    <location>
        <begin position="374"/>
        <end position="389"/>
    </location>
</feature>
<dbReference type="RefSeq" id="XP_060308600.1">
    <property type="nucleotide sequence ID" value="XM_060460552.1"/>
</dbReference>
<evidence type="ECO:0000256" key="1">
    <source>
        <dbReference type="SAM" id="MobiDB-lite"/>
    </source>
</evidence>
<gene>
    <name evidence="2" type="ORF">CCOS01_12403</name>
</gene>
<organism evidence="2 3">
    <name type="scientific">Colletotrichum costaricense</name>
    <dbReference type="NCBI Taxonomy" id="1209916"/>
    <lineage>
        <taxon>Eukaryota</taxon>
        <taxon>Fungi</taxon>
        <taxon>Dikarya</taxon>
        <taxon>Ascomycota</taxon>
        <taxon>Pezizomycotina</taxon>
        <taxon>Sordariomycetes</taxon>
        <taxon>Hypocreomycetidae</taxon>
        <taxon>Glomerellales</taxon>
        <taxon>Glomerellaceae</taxon>
        <taxon>Colletotrichum</taxon>
        <taxon>Colletotrichum acutatum species complex</taxon>
    </lineage>
</organism>
<reference evidence="2 3" key="1">
    <citation type="submission" date="2016-10" db="EMBL/GenBank/DDBJ databases">
        <title>The genome sequence of Colletotrichum fioriniae PJ7.</title>
        <authorList>
            <person name="Baroncelli R."/>
        </authorList>
    </citation>
    <scope>NUCLEOTIDE SEQUENCE [LARGE SCALE GENOMIC DNA]</scope>
    <source>
        <strain evidence="2 3">IMI 309622</strain>
    </source>
</reference>
<feature type="compositionally biased region" description="Basic and acidic residues" evidence="1">
    <location>
        <begin position="183"/>
        <end position="196"/>
    </location>
</feature>
<dbReference type="EMBL" id="MOOE01000015">
    <property type="protein sequence ID" value="KAK1516854.1"/>
    <property type="molecule type" value="Genomic_DNA"/>
</dbReference>
<proteinExistence type="predicted"/>
<sequence>MEKKREEDEQQQIYNRVRVEAEFNERRRIETEAQEVRDQEAATIEQMNAMERSIRGKLEAEKWAEEAEKKAKARQIEETARLSREKMMEAMEDIATLTKEKVLDDIANERQIDTAKRGEHDFMMTELLSELRAIIRSDLRQEIRSEVRREIEEEEYEARTGRPSRHYWRYRQDPSTPRYTTPEPRRRSPRPERYREASYGTAYRYRRYREPQDGRYPRAPMVHSSDDESRRHNEEGIASPVSSHFGSYHHPVPEPRLRRRSRQEYRIPSSNGSSRGSATDPVVHHMEQPEINLNAANVNQPPARRSASRRKYRESNDRGLVVYIPATSEFEPPPIGSLAESTTAFGTQHDPEIELSSRPNKVEEVEVWNDVETRSLSPTDSSYQTPSEV</sequence>
<dbReference type="AlphaFoldDB" id="A0AAI9YNC0"/>
<dbReference type="Proteomes" id="UP001240678">
    <property type="component" value="Unassembled WGS sequence"/>
</dbReference>